<dbReference type="RefSeq" id="WP_054203706.1">
    <property type="nucleotide sequence ID" value="NZ_BDDS01000003.1"/>
</dbReference>
<keyword evidence="3" id="KW-1185">Reference proteome</keyword>
<feature type="chain" id="PRO_5045255801" description="Secreted protein" evidence="1">
    <location>
        <begin position="21"/>
        <end position="135"/>
    </location>
</feature>
<reference evidence="2 3" key="1">
    <citation type="submission" date="2024-03" db="EMBL/GenBank/DDBJ databases">
        <title>Community enrichment and isolation of bacterial strains for fucoidan degradation.</title>
        <authorList>
            <person name="Sichert A."/>
        </authorList>
    </citation>
    <scope>NUCLEOTIDE SEQUENCE [LARGE SCALE GENOMIC DNA]</scope>
    <source>
        <strain evidence="2 3">AS81</strain>
    </source>
</reference>
<gene>
    <name evidence="2" type="ORF">WNY63_16565</name>
</gene>
<feature type="signal peptide" evidence="1">
    <location>
        <begin position="1"/>
        <end position="20"/>
    </location>
</feature>
<evidence type="ECO:0000313" key="3">
    <source>
        <dbReference type="Proteomes" id="UP001388366"/>
    </source>
</evidence>
<sequence>MKALYLGSIIASLFSLSAFAQTNDNIEESLTSFASSTTSIEQKLGATRRSSTVIYNNPTVRVNNSYRNMFVGSLTGNQFCKERGHKQEVTGSTIKCGEDESAYANYDWYDSQWVLKSTGSKNQCYPLYASIKCGN</sequence>
<organism evidence="2 3">
    <name type="scientific">Pseudoalteromonas neustonica</name>
    <dbReference type="NCBI Taxonomy" id="1840331"/>
    <lineage>
        <taxon>Bacteria</taxon>
        <taxon>Pseudomonadati</taxon>
        <taxon>Pseudomonadota</taxon>
        <taxon>Gammaproteobacteria</taxon>
        <taxon>Alteromonadales</taxon>
        <taxon>Pseudoalteromonadaceae</taxon>
        <taxon>Pseudoalteromonas</taxon>
    </lineage>
</organism>
<dbReference type="Proteomes" id="UP001388366">
    <property type="component" value="Unassembled WGS sequence"/>
</dbReference>
<evidence type="ECO:0000256" key="1">
    <source>
        <dbReference type="SAM" id="SignalP"/>
    </source>
</evidence>
<keyword evidence="1" id="KW-0732">Signal</keyword>
<dbReference type="EMBL" id="JBBMQU010000036">
    <property type="protein sequence ID" value="MEM5552339.1"/>
    <property type="molecule type" value="Genomic_DNA"/>
</dbReference>
<accession>A0ABU9U5N8</accession>
<evidence type="ECO:0000313" key="2">
    <source>
        <dbReference type="EMBL" id="MEM5552339.1"/>
    </source>
</evidence>
<evidence type="ECO:0008006" key="4">
    <source>
        <dbReference type="Google" id="ProtNLM"/>
    </source>
</evidence>
<proteinExistence type="predicted"/>
<name>A0ABU9U5N8_9GAMM</name>
<comment type="caution">
    <text evidence="2">The sequence shown here is derived from an EMBL/GenBank/DDBJ whole genome shotgun (WGS) entry which is preliminary data.</text>
</comment>
<protein>
    <recommendedName>
        <fullName evidence="4">Secreted protein</fullName>
    </recommendedName>
</protein>